<dbReference type="EMBL" id="NJHN03000012">
    <property type="protein sequence ID" value="KAH9426068.1"/>
    <property type="molecule type" value="Genomic_DNA"/>
</dbReference>
<dbReference type="Proteomes" id="UP000887458">
    <property type="component" value="Unassembled WGS sequence"/>
</dbReference>
<organism evidence="1 2">
    <name type="scientific">Dermatophagoides pteronyssinus</name>
    <name type="common">European house dust mite</name>
    <dbReference type="NCBI Taxonomy" id="6956"/>
    <lineage>
        <taxon>Eukaryota</taxon>
        <taxon>Metazoa</taxon>
        <taxon>Ecdysozoa</taxon>
        <taxon>Arthropoda</taxon>
        <taxon>Chelicerata</taxon>
        <taxon>Arachnida</taxon>
        <taxon>Acari</taxon>
        <taxon>Acariformes</taxon>
        <taxon>Sarcoptiformes</taxon>
        <taxon>Astigmata</taxon>
        <taxon>Psoroptidia</taxon>
        <taxon>Analgoidea</taxon>
        <taxon>Pyroglyphidae</taxon>
        <taxon>Dermatophagoidinae</taxon>
        <taxon>Dermatophagoides</taxon>
    </lineage>
</organism>
<gene>
    <name evidence="1" type="ORF">DERP_007008</name>
</gene>
<name>A0ABQ8JTW5_DERPT</name>
<keyword evidence="2" id="KW-1185">Reference proteome</keyword>
<accession>A0ABQ8JTW5</accession>
<evidence type="ECO:0000313" key="2">
    <source>
        <dbReference type="Proteomes" id="UP000887458"/>
    </source>
</evidence>
<comment type="caution">
    <text evidence="1">The sequence shown here is derived from an EMBL/GenBank/DDBJ whole genome shotgun (WGS) entry which is preliminary data.</text>
</comment>
<sequence>MKLFMLKAGIIGTNHHNNGDKRKRIFHLQFRKKIIDYIPTEVSSILSNNRPIATITNTNFLESRHWLRRYSNFSHTVDDNNEDELKKLNSDTIKMKMMKKTEQKTEINPIIVEQLFAHYIIE</sequence>
<evidence type="ECO:0000313" key="1">
    <source>
        <dbReference type="EMBL" id="KAH9426068.1"/>
    </source>
</evidence>
<reference evidence="1 2" key="2">
    <citation type="journal article" date="2022" name="Mol. Biol. Evol.">
        <title>Comparative Genomics Reveals Insights into the Divergent Evolution of Astigmatic Mites and Household Pest Adaptations.</title>
        <authorList>
            <person name="Xiong Q."/>
            <person name="Wan A.T."/>
            <person name="Liu X."/>
            <person name="Fung C.S."/>
            <person name="Xiao X."/>
            <person name="Malainual N."/>
            <person name="Hou J."/>
            <person name="Wang L."/>
            <person name="Wang M."/>
            <person name="Yang K.Y."/>
            <person name="Cui Y."/>
            <person name="Leung E.L."/>
            <person name="Nong W."/>
            <person name="Shin S.K."/>
            <person name="Au S.W."/>
            <person name="Jeong K.Y."/>
            <person name="Chew F.T."/>
            <person name="Hui J.H."/>
            <person name="Leung T.F."/>
            <person name="Tungtrongchitr A."/>
            <person name="Zhong N."/>
            <person name="Liu Z."/>
            <person name="Tsui S.K."/>
        </authorList>
    </citation>
    <scope>NUCLEOTIDE SEQUENCE [LARGE SCALE GENOMIC DNA]</scope>
    <source>
        <strain evidence="1">Derp</strain>
    </source>
</reference>
<proteinExistence type="predicted"/>
<protein>
    <submittedName>
        <fullName evidence="1">Uncharacterized protein</fullName>
    </submittedName>
</protein>
<reference evidence="1 2" key="1">
    <citation type="journal article" date="2018" name="J. Allergy Clin. Immunol.">
        <title>High-quality assembly of Dermatophagoides pteronyssinus genome and transcriptome reveals a wide range of novel allergens.</title>
        <authorList>
            <person name="Liu X.Y."/>
            <person name="Yang K.Y."/>
            <person name="Wang M.Q."/>
            <person name="Kwok J.S."/>
            <person name="Zeng X."/>
            <person name="Yang Z."/>
            <person name="Xiao X.J."/>
            <person name="Lau C.P."/>
            <person name="Li Y."/>
            <person name="Huang Z.M."/>
            <person name="Ba J.G."/>
            <person name="Yim A.K."/>
            <person name="Ouyang C.Y."/>
            <person name="Ngai S.M."/>
            <person name="Chan T.F."/>
            <person name="Leung E.L."/>
            <person name="Liu L."/>
            <person name="Liu Z.G."/>
            <person name="Tsui S.K."/>
        </authorList>
    </citation>
    <scope>NUCLEOTIDE SEQUENCE [LARGE SCALE GENOMIC DNA]</scope>
    <source>
        <strain evidence="1">Derp</strain>
    </source>
</reference>